<dbReference type="PANTHER" id="PTHR43153:SF1">
    <property type="entry name" value="ELECTRON TRANSFER FLAVOPROTEIN SUBUNIT ALPHA, MITOCHONDRIAL"/>
    <property type="match status" value="1"/>
</dbReference>
<dbReference type="InterPro" id="IPR001308">
    <property type="entry name" value="ETF_a/FixB"/>
</dbReference>
<comment type="subcellular location">
    <subcellularLocation>
        <location evidence="1">Mitochondrion matrix</location>
    </subcellularLocation>
</comment>
<gene>
    <name evidence="4" type="ORF">CCMP2556_LOCUS29000</name>
    <name evidence="5" type="ORF">CCMP2556_LOCUS29073</name>
</gene>
<evidence type="ECO:0000259" key="3">
    <source>
        <dbReference type="Pfam" id="PF01012"/>
    </source>
</evidence>
<organism evidence="5 6">
    <name type="scientific">Durusdinium trenchii</name>
    <dbReference type="NCBI Taxonomy" id="1381693"/>
    <lineage>
        <taxon>Eukaryota</taxon>
        <taxon>Sar</taxon>
        <taxon>Alveolata</taxon>
        <taxon>Dinophyceae</taxon>
        <taxon>Suessiales</taxon>
        <taxon>Symbiodiniaceae</taxon>
        <taxon>Durusdinium</taxon>
    </lineage>
</organism>
<evidence type="ECO:0000313" key="5">
    <source>
        <dbReference type="EMBL" id="CAK9059003.1"/>
    </source>
</evidence>
<dbReference type="EMBL" id="CAXAMN010021374">
    <property type="protein sequence ID" value="CAK9058829.1"/>
    <property type="molecule type" value="Genomic_DNA"/>
</dbReference>
<evidence type="ECO:0000256" key="1">
    <source>
        <dbReference type="ARBA" id="ARBA00004305"/>
    </source>
</evidence>
<proteinExistence type="inferred from homology"/>
<protein>
    <recommendedName>
        <fullName evidence="3">Electron transfer flavoprotein alpha/beta-subunit N-terminal domain-containing protein</fullName>
    </recommendedName>
</protein>
<feature type="domain" description="Electron transfer flavoprotein alpha/beta-subunit N-terminal" evidence="3">
    <location>
        <begin position="21"/>
        <end position="96"/>
    </location>
</feature>
<dbReference type="PANTHER" id="PTHR43153">
    <property type="entry name" value="ELECTRON TRANSFER FLAVOPROTEIN ALPHA"/>
    <property type="match status" value="1"/>
</dbReference>
<dbReference type="SUPFAM" id="SSF52402">
    <property type="entry name" value="Adenine nucleotide alpha hydrolases-like"/>
    <property type="match status" value="1"/>
</dbReference>
<dbReference type="Gene3D" id="3.40.50.620">
    <property type="entry name" value="HUPs"/>
    <property type="match status" value="1"/>
</dbReference>
<dbReference type="EMBL" id="CAXAMN010021385">
    <property type="protein sequence ID" value="CAK9059003.1"/>
    <property type="molecule type" value="Genomic_DNA"/>
</dbReference>
<reference evidence="5 6" key="1">
    <citation type="submission" date="2024-02" db="EMBL/GenBank/DDBJ databases">
        <authorList>
            <person name="Chen Y."/>
            <person name="Shah S."/>
            <person name="Dougan E. K."/>
            <person name="Thang M."/>
            <person name="Chan C."/>
        </authorList>
    </citation>
    <scope>NUCLEOTIDE SEQUENCE [LARGE SCALE GENOMIC DNA]</scope>
</reference>
<dbReference type="InterPro" id="IPR014729">
    <property type="entry name" value="Rossmann-like_a/b/a_fold"/>
</dbReference>
<dbReference type="Proteomes" id="UP001642484">
    <property type="component" value="Unassembled WGS sequence"/>
</dbReference>
<keyword evidence="6" id="KW-1185">Reference proteome</keyword>
<sequence>MATLGRLGRALHNASHRGYATLLVAEHNNKSLNKATLHAVTAASKLPGCTSVDLLVAGKGCGEVAKAGASTQGISKVLVAESDQLEHPVADVLAELYLSEATKSSAVSPALW</sequence>
<evidence type="ECO:0000256" key="2">
    <source>
        <dbReference type="ARBA" id="ARBA00005817"/>
    </source>
</evidence>
<evidence type="ECO:0000313" key="6">
    <source>
        <dbReference type="Proteomes" id="UP001642484"/>
    </source>
</evidence>
<dbReference type="InterPro" id="IPR014730">
    <property type="entry name" value="ETF_a/b_N"/>
</dbReference>
<name>A0ABP0N6C4_9DINO</name>
<evidence type="ECO:0000313" key="4">
    <source>
        <dbReference type="EMBL" id="CAK9058829.1"/>
    </source>
</evidence>
<comment type="caution">
    <text evidence="5">The sequence shown here is derived from an EMBL/GenBank/DDBJ whole genome shotgun (WGS) entry which is preliminary data.</text>
</comment>
<dbReference type="Pfam" id="PF01012">
    <property type="entry name" value="ETF"/>
    <property type="match status" value="1"/>
</dbReference>
<comment type="similarity">
    <text evidence="2">Belongs to the ETF alpha-subunit/FixB family.</text>
</comment>
<accession>A0ABP0N6C4</accession>